<evidence type="ECO:0000256" key="1">
    <source>
        <dbReference type="SAM" id="MobiDB-lite"/>
    </source>
</evidence>
<dbReference type="EMBL" id="JAWWNJ010000011">
    <property type="protein sequence ID" value="KAK7045029.1"/>
    <property type="molecule type" value="Genomic_DNA"/>
</dbReference>
<protein>
    <submittedName>
        <fullName evidence="3">Uncharacterized protein</fullName>
    </submittedName>
</protein>
<dbReference type="AlphaFoldDB" id="A0AAW0D123"/>
<feature type="region of interest" description="Disordered" evidence="1">
    <location>
        <begin position="42"/>
        <end position="73"/>
    </location>
</feature>
<accession>A0AAW0D123</accession>
<dbReference type="Proteomes" id="UP001362999">
    <property type="component" value="Unassembled WGS sequence"/>
</dbReference>
<evidence type="ECO:0000313" key="4">
    <source>
        <dbReference type="Proteomes" id="UP001362999"/>
    </source>
</evidence>
<reference evidence="3 4" key="1">
    <citation type="journal article" date="2024" name="J Genomics">
        <title>Draft genome sequencing and assembly of Favolaschia claudopus CIRM-BRFM 2984 isolated from oak limbs.</title>
        <authorList>
            <person name="Navarro D."/>
            <person name="Drula E."/>
            <person name="Chaduli D."/>
            <person name="Cazenave R."/>
            <person name="Ahrendt S."/>
            <person name="Wang J."/>
            <person name="Lipzen A."/>
            <person name="Daum C."/>
            <person name="Barry K."/>
            <person name="Grigoriev I.V."/>
            <person name="Favel A."/>
            <person name="Rosso M.N."/>
            <person name="Martin F."/>
        </authorList>
    </citation>
    <scope>NUCLEOTIDE SEQUENCE [LARGE SCALE GENOMIC DNA]</scope>
    <source>
        <strain evidence="3 4">CIRM-BRFM 2984</strain>
    </source>
</reference>
<feature type="compositionally biased region" description="Polar residues" evidence="1">
    <location>
        <begin position="64"/>
        <end position="73"/>
    </location>
</feature>
<proteinExistence type="predicted"/>
<evidence type="ECO:0000313" key="3">
    <source>
        <dbReference type="EMBL" id="KAK7045029.1"/>
    </source>
</evidence>
<comment type="caution">
    <text evidence="3">The sequence shown here is derived from an EMBL/GenBank/DDBJ whole genome shotgun (WGS) entry which is preliminary data.</text>
</comment>
<keyword evidence="2" id="KW-0812">Transmembrane</keyword>
<sequence length="117" mass="12629">MSTNYNDTPSDSSPFPIAAAVAAGMVFFLICGIILVFSLTQHRPRRTRKPIRPSSLETDVEAQPANSHRSAVNQKLKLTISGLPERDELRSARADGSTIYVSSPSQAGDVRASSEGR</sequence>
<organism evidence="3 4">
    <name type="scientific">Favolaschia claudopus</name>
    <dbReference type="NCBI Taxonomy" id="2862362"/>
    <lineage>
        <taxon>Eukaryota</taxon>
        <taxon>Fungi</taxon>
        <taxon>Dikarya</taxon>
        <taxon>Basidiomycota</taxon>
        <taxon>Agaricomycotina</taxon>
        <taxon>Agaricomycetes</taxon>
        <taxon>Agaricomycetidae</taxon>
        <taxon>Agaricales</taxon>
        <taxon>Marasmiineae</taxon>
        <taxon>Mycenaceae</taxon>
        <taxon>Favolaschia</taxon>
    </lineage>
</organism>
<keyword evidence="4" id="KW-1185">Reference proteome</keyword>
<keyword evidence="2" id="KW-1133">Transmembrane helix</keyword>
<evidence type="ECO:0000256" key="2">
    <source>
        <dbReference type="SAM" id="Phobius"/>
    </source>
</evidence>
<feature type="compositionally biased region" description="Basic residues" evidence="1">
    <location>
        <begin position="42"/>
        <end position="51"/>
    </location>
</feature>
<feature type="transmembrane region" description="Helical" evidence="2">
    <location>
        <begin position="15"/>
        <end position="39"/>
    </location>
</feature>
<keyword evidence="2" id="KW-0472">Membrane</keyword>
<feature type="region of interest" description="Disordered" evidence="1">
    <location>
        <begin position="87"/>
        <end position="117"/>
    </location>
</feature>
<gene>
    <name evidence="3" type="ORF">R3P38DRAFT_3177253</name>
</gene>
<name>A0AAW0D123_9AGAR</name>